<gene>
    <name evidence="3" type="ORF">SEPMUDRAFT_123126</name>
</gene>
<dbReference type="Proteomes" id="UP000016931">
    <property type="component" value="Unassembled WGS sequence"/>
</dbReference>
<dbReference type="OMA" id="ECEAFRP"/>
<protein>
    <submittedName>
        <fullName evidence="3">Uncharacterized protein</fullName>
    </submittedName>
</protein>
<organism evidence="3 4">
    <name type="scientific">Sphaerulina musiva (strain SO2202)</name>
    <name type="common">Poplar stem canker fungus</name>
    <name type="synonym">Septoria musiva</name>
    <dbReference type="NCBI Taxonomy" id="692275"/>
    <lineage>
        <taxon>Eukaryota</taxon>
        <taxon>Fungi</taxon>
        <taxon>Dikarya</taxon>
        <taxon>Ascomycota</taxon>
        <taxon>Pezizomycotina</taxon>
        <taxon>Dothideomycetes</taxon>
        <taxon>Dothideomycetidae</taxon>
        <taxon>Mycosphaerellales</taxon>
        <taxon>Mycosphaerellaceae</taxon>
        <taxon>Sphaerulina</taxon>
    </lineage>
</organism>
<feature type="region of interest" description="Disordered" evidence="2">
    <location>
        <begin position="1"/>
        <end position="54"/>
    </location>
</feature>
<sequence length="720" mass="79884">MSGTDPSYPHEDFHFQHADDDQHLLPENLAPQLEASQIEESDNGTLGRIDPMSVTNEHSIHSLQIDPADTREPTPAPVPDIPIVVKKLRKKRKKVKVLPVPEAQAYEADDGQAGPQSLQQVNLDVPQTQLEEERPATSVATYQPEHSLHDAQPGFETSLVGAHGATPQAYSAFQPGMHFRAMSQPMQEQVQYAQLPWDHHTQSVYNPPCTATYEPEYQLEPDKQINSDDWPGEITQAIDRARRKEKQTLAQYNADRESLHTRLQEQCRANQELEDQVQSLRNEKHGLAELVEQHKAKINGLNHKASKFKIYLTGLGTDIDGLKEETNARRESSEQIVAELEEQKSAQHALVEQSTKLKSDLLSVAREANSALQMRTLRVCQLEQELNEKSCMLAEEKSARLSIQNQLLTATDLSGVVSRELKSCTDAVLDKLYEIHADVEQGGSNTLTEPLDRMVAATQGLNIQQAATVENVSSLKETIDSFSESLSSHLSNNRLPTESPTSLKLHIDDALKSLKTDLCQQEKLIAQTSADQEVIAHLQQQLQASNTIVSERAADLSKSQATLRSLHEQAQVSTAGPTPICTHQDDIQQLSSVKAELQAKTDSLEEIHAASVAHAKEAKSLADENARLRIELEALREALHTAQTQVALSEEEVVVKVTKAVDAASRSAKNFVKEKKAESDNAIKQANLARDRLAEQVTSLQARLHELNSITEVHNDIQEK</sequence>
<dbReference type="OrthoDB" id="3643239at2759"/>
<evidence type="ECO:0000256" key="2">
    <source>
        <dbReference type="SAM" id="MobiDB-lite"/>
    </source>
</evidence>
<evidence type="ECO:0000256" key="1">
    <source>
        <dbReference type="SAM" id="Coils"/>
    </source>
</evidence>
<dbReference type="AlphaFoldDB" id="N1QKL7"/>
<dbReference type="HOGENOM" id="CLU_384102_0_0_1"/>
<proteinExistence type="predicted"/>
<dbReference type="STRING" id="692275.N1QKL7"/>
<keyword evidence="1" id="KW-0175">Coiled coil</keyword>
<dbReference type="eggNOG" id="ENOG502RNY6">
    <property type="taxonomic scope" value="Eukaryota"/>
</dbReference>
<accession>N1QKL7</accession>
<evidence type="ECO:0000313" key="3">
    <source>
        <dbReference type="EMBL" id="EMF17801.1"/>
    </source>
</evidence>
<feature type="coiled-coil region" evidence="1">
    <location>
        <begin position="256"/>
        <end position="297"/>
    </location>
</feature>
<evidence type="ECO:0000313" key="4">
    <source>
        <dbReference type="Proteomes" id="UP000016931"/>
    </source>
</evidence>
<feature type="coiled-coil region" evidence="1">
    <location>
        <begin position="587"/>
        <end position="710"/>
    </location>
</feature>
<keyword evidence="4" id="KW-1185">Reference proteome</keyword>
<dbReference type="RefSeq" id="XP_016765922.1">
    <property type="nucleotide sequence ID" value="XM_016901828.1"/>
</dbReference>
<dbReference type="EMBL" id="KB456260">
    <property type="protein sequence ID" value="EMF17801.1"/>
    <property type="molecule type" value="Genomic_DNA"/>
</dbReference>
<dbReference type="GeneID" id="27898965"/>
<name>N1QKL7_SPHMS</name>
<reference evidence="3 4" key="1">
    <citation type="journal article" date="2012" name="PLoS Pathog.">
        <title>Diverse lifestyles and strategies of plant pathogenesis encoded in the genomes of eighteen Dothideomycetes fungi.</title>
        <authorList>
            <person name="Ohm R.A."/>
            <person name="Feau N."/>
            <person name="Henrissat B."/>
            <person name="Schoch C.L."/>
            <person name="Horwitz B.A."/>
            <person name="Barry K.W."/>
            <person name="Condon B.J."/>
            <person name="Copeland A.C."/>
            <person name="Dhillon B."/>
            <person name="Glaser F."/>
            <person name="Hesse C.N."/>
            <person name="Kosti I."/>
            <person name="LaButti K."/>
            <person name="Lindquist E.A."/>
            <person name="Lucas S."/>
            <person name="Salamov A.A."/>
            <person name="Bradshaw R.E."/>
            <person name="Ciuffetti L."/>
            <person name="Hamelin R.C."/>
            <person name="Kema G.H.J."/>
            <person name="Lawrence C."/>
            <person name="Scott J.A."/>
            <person name="Spatafora J.W."/>
            <person name="Turgeon B.G."/>
            <person name="de Wit P.J.G.M."/>
            <person name="Zhong S."/>
            <person name="Goodwin S.B."/>
            <person name="Grigoriev I.V."/>
        </authorList>
    </citation>
    <scope>NUCLEOTIDE SEQUENCE [LARGE SCALE GENOMIC DNA]</scope>
    <source>
        <strain evidence="3 4">SO2202</strain>
    </source>
</reference>
<feature type="compositionally biased region" description="Basic and acidic residues" evidence="2">
    <location>
        <begin position="8"/>
        <end position="24"/>
    </location>
</feature>